<comment type="caution">
    <text evidence="3">The sequence shown here is derived from an EMBL/GenBank/DDBJ whole genome shotgun (WGS) entry which is preliminary data.</text>
</comment>
<keyword evidence="2" id="KW-0663">Pyridoxal phosphate</keyword>
<evidence type="ECO:0000256" key="1">
    <source>
        <dbReference type="ARBA" id="ARBA00001933"/>
    </source>
</evidence>
<dbReference type="Proteomes" id="UP001501461">
    <property type="component" value="Unassembled WGS sequence"/>
</dbReference>
<accession>A0ABP5FMH8</accession>
<organism evidence="3 4">
    <name type="scientific">Yaniella flava</name>
    <dbReference type="NCBI Taxonomy" id="287930"/>
    <lineage>
        <taxon>Bacteria</taxon>
        <taxon>Bacillati</taxon>
        <taxon>Actinomycetota</taxon>
        <taxon>Actinomycetes</taxon>
        <taxon>Micrococcales</taxon>
        <taxon>Micrococcaceae</taxon>
        <taxon>Yaniella</taxon>
    </lineage>
</organism>
<dbReference type="Gene3D" id="3.40.640.10">
    <property type="entry name" value="Type I PLP-dependent aspartate aminotransferase-like (Major domain)"/>
    <property type="match status" value="1"/>
</dbReference>
<reference evidence="4" key="1">
    <citation type="journal article" date="2019" name="Int. J. Syst. Evol. Microbiol.">
        <title>The Global Catalogue of Microorganisms (GCM) 10K type strain sequencing project: providing services to taxonomists for standard genome sequencing and annotation.</title>
        <authorList>
            <consortium name="The Broad Institute Genomics Platform"/>
            <consortium name="The Broad Institute Genome Sequencing Center for Infectious Disease"/>
            <person name="Wu L."/>
            <person name="Ma J."/>
        </authorList>
    </citation>
    <scope>NUCLEOTIDE SEQUENCE [LARGE SCALE GENOMIC DNA]</scope>
    <source>
        <strain evidence="4">JCM 13595</strain>
    </source>
</reference>
<dbReference type="SUPFAM" id="SSF53383">
    <property type="entry name" value="PLP-dependent transferases"/>
    <property type="match status" value="1"/>
</dbReference>
<dbReference type="Gene3D" id="3.90.1150.10">
    <property type="entry name" value="Aspartate Aminotransferase, domain 1"/>
    <property type="match status" value="1"/>
</dbReference>
<gene>
    <name evidence="3" type="ORF">GCM10009720_07140</name>
</gene>
<dbReference type="PANTHER" id="PTHR21152:SF40">
    <property type="entry name" value="ALANINE--GLYOXYLATE AMINOTRANSFERASE"/>
    <property type="match status" value="1"/>
</dbReference>
<dbReference type="InterPro" id="IPR015421">
    <property type="entry name" value="PyrdxlP-dep_Trfase_major"/>
</dbReference>
<dbReference type="PANTHER" id="PTHR21152">
    <property type="entry name" value="AMINOTRANSFERASE CLASS V"/>
    <property type="match status" value="1"/>
</dbReference>
<evidence type="ECO:0000256" key="2">
    <source>
        <dbReference type="ARBA" id="ARBA00022898"/>
    </source>
</evidence>
<proteinExistence type="predicted"/>
<dbReference type="EMBL" id="BAAAMN010000012">
    <property type="protein sequence ID" value="GAA2029832.1"/>
    <property type="molecule type" value="Genomic_DNA"/>
</dbReference>
<evidence type="ECO:0000313" key="4">
    <source>
        <dbReference type="Proteomes" id="UP001501461"/>
    </source>
</evidence>
<evidence type="ECO:0000313" key="3">
    <source>
        <dbReference type="EMBL" id="GAA2029832.1"/>
    </source>
</evidence>
<name>A0ABP5FMH8_9MICC</name>
<keyword evidence="4" id="KW-1185">Reference proteome</keyword>
<dbReference type="InterPro" id="IPR015422">
    <property type="entry name" value="PyrdxlP-dep_Trfase_small"/>
</dbReference>
<sequence>MDLNLLGGYASGEPGGQRTYHHTVLTGMIISLKAGLERIFAEGLDNVYARHAAAGRALQDGLEEMGLTLFA</sequence>
<dbReference type="InterPro" id="IPR015424">
    <property type="entry name" value="PyrdxlP-dep_Trfase"/>
</dbReference>
<comment type="cofactor">
    <cofactor evidence="1">
        <name>pyridoxal 5'-phosphate</name>
        <dbReference type="ChEBI" id="CHEBI:597326"/>
    </cofactor>
</comment>
<protein>
    <submittedName>
        <fullName evidence="3">Uncharacterized protein</fullName>
    </submittedName>
</protein>